<evidence type="ECO:0000256" key="1">
    <source>
        <dbReference type="ARBA" id="ARBA00022801"/>
    </source>
</evidence>
<feature type="short sequence motif" description="DGA/G" evidence="4">
    <location>
        <begin position="175"/>
        <end position="177"/>
    </location>
</feature>
<evidence type="ECO:0000256" key="3">
    <source>
        <dbReference type="ARBA" id="ARBA00023098"/>
    </source>
</evidence>
<feature type="active site" description="Nucleophile" evidence="4">
    <location>
        <position position="52"/>
    </location>
</feature>
<comment type="caution">
    <text evidence="6">The sequence shown here is derived from an EMBL/GenBank/DDBJ whole genome shotgun (WGS) entry which is preliminary data.</text>
</comment>
<keyword evidence="3 4" id="KW-0443">Lipid metabolism</keyword>
<feature type="short sequence motif" description="GXSXG" evidence="4">
    <location>
        <begin position="50"/>
        <end position="54"/>
    </location>
</feature>
<reference evidence="6" key="2">
    <citation type="journal article" date="2021" name="PeerJ">
        <title>Extensive microbial diversity within the chicken gut microbiome revealed by metagenomics and culture.</title>
        <authorList>
            <person name="Gilroy R."/>
            <person name="Ravi A."/>
            <person name="Getino M."/>
            <person name="Pursley I."/>
            <person name="Horton D.L."/>
            <person name="Alikhan N.F."/>
            <person name="Baker D."/>
            <person name="Gharbi K."/>
            <person name="Hall N."/>
            <person name="Watson M."/>
            <person name="Adriaenssens E.M."/>
            <person name="Foster-Nyarko E."/>
            <person name="Jarju S."/>
            <person name="Secka A."/>
            <person name="Antonio M."/>
            <person name="Oren A."/>
            <person name="Chaudhuri R.R."/>
            <person name="La Ragione R."/>
            <person name="Hildebrand F."/>
            <person name="Pallen M.J."/>
        </authorList>
    </citation>
    <scope>NUCLEOTIDE SEQUENCE</scope>
    <source>
        <strain evidence="6">CHK33-4379</strain>
    </source>
</reference>
<evidence type="ECO:0000256" key="4">
    <source>
        <dbReference type="PROSITE-ProRule" id="PRU01161"/>
    </source>
</evidence>
<dbReference type="InterPro" id="IPR045943">
    <property type="entry name" value="DUF6363"/>
</dbReference>
<dbReference type="GO" id="GO:0016042">
    <property type="term" value="P:lipid catabolic process"/>
    <property type="evidence" value="ECO:0007669"/>
    <property type="project" value="UniProtKB-UniRule"/>
</dbReference>
<dbReference type="Proteomes" id="UP000824136">
    <property type="component" value="Unassembled WGS sequence"/>
</dbReference>
<proteinExistence type="predicted"/>
<dbReference type="AlphaFoldDB" id="A0A9D1GTH6"/>
<evidence type="ECO:0000313" key="6">
    <source>
        <dbReference type="EMBL" id="HIT58979.1"/>
    </source>
</evidence>
<dbReference type="PANTHER" id="PTHR14226">
    <property type="entry name" value="NEUROPATHY TARGET ESTERASE/SWISS CHEESE D.MELANOGASTER"/>
    <property type="match status" value="1"/>
</dbReference>
<dbReference type="CDD" id="cd07208">
    <property type="entry name" value="Pat_hypo_Ecoli_yjju_like"/>
    <property type="match status" value="1"/>
</dbReference>
<sequence>MADTENGVIAGGSGRKIGLVCEGGGMKCVYGAAVLDRFIDDNIGFKYCVGVSAGTANLASYLAGQRGRNRRFYTEYLHLPYYYGIRSFLRSGDIFGLKYIYGDLSNSDGLDPLDYDAMMINPAEFEIVVANAATGEAVYLNKSDLKRDDYRAIMASCAIPAVCRPVEIDGASYCDGGMAVSIPVDRAFEKGCDKLVVILSKTRDYVKQPQKHRALYSFRLRKYPKVVEMIDTRHERYNKNFKQVFELERQGKAFVIAPSRRLDVSTYSMDEKAEKELYQLGLDDYERVRDGLLRFLRS</sequence>
<gene>
    <name evidence="6" type="ORF">IAC39_04635</name>
</gene>
<evidence type="ECO:0000259" key="5">
    <source>
        <dbReference type="PROSITE" id="PS51635"/>
    </source>
</evidence>
<dbReference type="InterPro" id="IPR037483">
    <property type="entry name" value="YjjU-like"/>
</dbReference>
<keyword evidence="1 4" id="KW-0378">Hydrolase</keyword>
<organism evidence="6 7">
    <name type="scientific">Candidatus Faeciplasma pullistercoris</name>
    <dbReference type="NCBI Taxonomy" id="2840800"/>
    <lineage>
        <taxon>Bacteria</taxon>
        <taxon>Bacillati</taxon>
        <taxon>Bacillota</taxon>
        <taxon>Clostridia</taxon>
        <taxon>Eubacteriales</taxon>
        <taxon>Oscillospiraceae</taxon>
        <taxon>Oscillospiraceae incertae sedis</taxon>
        <taxon>Candidatus Faeciplasma</taxon>
    </lineage>
</organism>
<protein>
    <submittedName>
        <fullName evidence="6">Patatin family protein</fullName>
    </submittedName>
</protein>
<name>A0A9D1GTH6_9FIRM</name>
<comment type="caution">
    <text evidence="4">Lacks conserved residue(s) required for the propagation of feature annotation.</text>
</comment>
<feature type="active site" description="Proton acceptor" evidence="4">
    <location>
        <position position="175"/>
    </location>
</feature>
<dbReference type="GO" id="GO:0016787">
    <property type="term" value="F:hydrolase activity"/>
    <property type="evidence" value="ECO:0007669"/>
    <property type="project" value="UniProtKB-UniRule"/>
</dbReference>
<dbReference type="EMBL" id="DVLL01000017">
    <property type="protein sequence ID" value="HIT58979.1"/>
    <property type="molecule type" value="Genomic_DNA"/>
</dbReference>
<dbReference type="InterPro" id="IPR050301">
    <property type="entry name" value="NTE"/>
</dbReference>
<feature type="domain" description="PNPLA" evidence="5">
    <location>
        <begin position="19"/>
        <end position="188"/>
    </location>
</feature>
<dbReference type="PANTHER" id="PTHR14226:SF25">
    <property type="entry name" value="PHOSPHOESTERASE"/>
    <property type="match status" value="1"/>
</dbReference>
<dbReference type="InterPro" id="IPR002641">
    <property type="entry name" value="PNPLA_dom"/>
</dbReference>
<dbReference type="SUPFAM" id="SSF52151">
    <property type="entry name" value="FabD/lysophospholipase-like"/>
    <property type="match status" value="1"/>
</dbReference>
<evidence type="ECO:0000313" key="7">
    <source>
        <dbReference type="Proteomes" id="UP000824136"/>
    </source>
</evidence>
<keyword evidence="2 4" id="KW-0442">Lipid degradation</keyword>
<accession>A0A9D1GTH6</accession>
<dbReference type="Pfam" id="PF01734">
    <property type="entry name" value="Patatin"/>
    <property type="match status" value="1"/>
</dbReference>
<dbReference type="Gene3D" id="3.40.1090.10">
    <property type="entry name" value="Cytosolic phospholipase A2 catalytic domain"/>
    <property type="match status" value="2"/>
</dbReference>
<dbReference type="Pfam" id="PF19890">
    <property type="entry name" value="DUF6363"/>
    <property type="match status" value="1"/>
</dbReference>
<reference evidence="6" key="1">
    <citation type="submission" date="2020-10" db="EMBL/GenBank/DDBJ databases">
        <authorList>
            <person name="Gilroy R."/>
        </authorList>
    </citation>
    <scope>NUCLEOTIDE SEQUENCE</scope>
    <source>
        <strain evidence="6">CHK33-4379</strain>
    </source>
</reference>
<dbReference type="PROSITE" id="PS51635">
    <property type="entry name" value="PNPLA"/>
    <property type="match status" value="1"/>
</dbReference>
<evidence type="ECO:0000256" key="2">
    <source>
        <dbReference type="ARBA" id="ARBA00022963"/>
    </source>
</evidence>
<dbReference type="InterPro" id="IPR016035">
    <property type="entry name" value="Acyl_Trfase/lysoPLipase"/>
</dbReference>